<keyword evidence="2" id="KW-1185">Reference proteome</keyword>
<sequence length="119" mass="12934">MSADQTTLLRPSCHLHASLRYPKADSTLACHPKPPASNASETSSVRGRMWRSPRGVSTSCGMVPGEERHYLADPSWSQHWGEAVAAISAITFGKSTTGGDKYLATDTHDVEVSFTWCLK</sequence>
<dbReference type="Proteomes" id="UP001320706">
    <property type="component" value="Unassembled WGS sequence"/>
</dbReference>
<organism evidence="1 2">
    <name type="scientific">Zalaria obscura</name>
    <dbReference type="NCBI Taxonomy" id="2024903"/>
    <lineage>
        <taxon>Eukaryota</taxon>
        <taxon>Fungi</taxon>
        <taxon>Dikarya</taxon>
        <taxon>Ascomycota</taxon>
        <taxon>Pezizomycotina</taxon>
        <taxon>Dothideomycetes</taxon>
        <taxon>Dothideomycetidae</taxon>
        <taxon>Dothideales</taxon>
        <taxon>Zalariaceae</taxon>
        <taxon>Zalaria</taxon>
    </lineage>
</organism>
<dbReference type="EMBL" id="JAMKPW020000002">
    <property type="protein sequence ID" value="KAK8220085.1"/>
    <property type="molecule type" value="Genomic_DNA"/>
</dbReference>
<gene>
    <name evidence="1" type="ORF">M8818_000501</name>
</gene>
<reference evidence="1" key="1">
    <citation type="submission" date="2024-02" db="EMBL/GenBank/DDBJ databases">
        <title>Metagenome Assembled Genome of Zalaria obscura JY119.</title>
        <authorList>
            <person name="Vighnesh L."/>
            <person name="Jagadeeshwari U."/>
            <person name="Venkata Ramana C."/>
            <person name="Sasikala C."/>
        </authorList>
    </citation>
    <scope>NUCLEOTIDE SEQUENCE</scope>
    <source>
        <strain evidence="1">JY119</strain>
    </source>
</reference>
<accession>A0ACC3SPS4</accession>
<protein>
    <submittedName>
        <fullName evidence="1">Uncharacterized protein</fullName>
    </submittedName>
</protein>
<evidence type="ECO:0000313" key="2">
    <source>
        <dbReference type="Proteomes" id="UP001320706"/>
    </source>
</evidence>
<proteinExistence type="predicted"/>
<name>A0ACC3SPS4_9PEZI</name>
<evidence type="ECO:0000313" key="1">
    <source>
        <dbReference type="EMBL" id="KAK8220085.1"/>
    </source>
</evidence>
<comment type="caution">
    <text evidence="1">The sequence shown here is derived from an EMBL/GenBank/DDBJ whole genome shotgun (WGS) entry which is preliminary data.</text>
</comment>